<comment type="caution">
    <text evidence="2">The sequence shown here is derived from an EMBL/GenBank/DDBJ whole genome shotgun (WGS) entry which is preliminary data.</text>
</comment>
<sequence>MPRPSTLPNPRFAEFAAALAAHPEWFKPRSGTFFRFQTTDFPGAKDILSGDGAKRRGGRWNRPGIAALYGSTSDTTALEESKANDRYYGIQTKSPRLLVAIEARLERIVDLTIPEIRRALQYTLKASAAEDWRKVQQAGGESDSQALGRAIATAGADGLLARSSAVWAGVNVVVFPGPRTRDRLCVVEGEKLARLTKTPPA</sequence>
<dbReference type="Pfam" id="PF08808">
    <property type="entry name" value="RES"/>
    <property type="match status" value="1"/>
</dbReference>
<accession>A0A1J5S8X0</accession>
<dbReference type="SMART" id="SM00953">
    <property type="entry name" value="RES"/>
    <property type="match status" value="1"/>
</dbReference>
<proteinExistence type="predicted"/>
<evidence type="ECO:0000259" key="1">
    <source>
        <dbReference type="SMART" id="SM00953"/>
    </source>
</evidence>
<evidence type="ECO:0000313" key="2">
    <source>
        <dbReference type="EMBL" id="OIR04387.1"/>
    </source>
</evidence>
<name>A0A1J5S8X0_9ZZZZ</name>
<dbReference type="InterPro" id="IPR014914">
    <property type="entry name" value="RES_dom"/>
</dbReference>
<protein>
    <submittedName>
        <fullName evidence="2">RES domain protein</fullName>
    </submittedName>
</protein>
<dbReference type="EMBL" id="MLJW01000058">
    <property type="protein sequence ID" value="OIR04387.1"/>
    <property type="molecule type" value="Genomic_DNA"/>
</dbReference>
<organism evidence="2">
    <name type="scientific">mine drainage metagenome</name>
    <dbReference type="NCBI Taxonomy" id="410659"/>
    <lineage>
        <taxon>unclassified sequences</taxon>
        <taxon>metagenomes</taxon>
        <taxon>ecological metagenomes</taxon>
    </lineage>
</organism>
<feature type="domain" description="RES" evidence="1">
    <location>
        <begin position="47"/>
        <end position="188"/>
    </location>
</feature>
<gene>
    <name evidence="2" type="ORF">GALL_135870</name>
</gene>
<reference evidence="2" key="1">
    <citation type="submission" date="2016-10" db="EMBL/GenBank/DDBJ databases">
        <title>Sequence of Gallionella enrichment culture.</title>
        <authorList>
            <person name="Poehlein A."/>
            <person name="Muehling M."/>
            <person name="Daniel R."/>
        </authorList>
    </citation>
    <scope>NUCLEOTIDE SEQUENCE</scope>
</reference>
<dbReference type="AlphaFoldDB" id="A0A1J5S8X0"/>